<protein>
    <recommendedName>
        <fullName evidence="3">Envelope fusion protein</fullName>
    </recommendedName>
</protein>
<evidence type="ECO:0000313" key="2">
    <source>
        <dbReference type="EMBL" id="CAD1546822.1"/>
    </source>
</evidence>
<keyword evidence="1" id="KW-1133">Transmembrane helix</keyword>
<proteinExistence type="predicted"/>
<name>A0A6V7J5Q1_9HYME</name>
<organism evidence="2">
    <name type="scientific">Bracon brevicornis</name>
    <dbReference type="NCBI Taxonomy" id="1563983"/>
    <lineage>
        <taxon>Eukaryota</taxon>
        <taxon>Metazoa</taxon>
        <taxon>Ecdysozoa</taxon>
        <taxon>Arthropoda</taxon>
        <taxon>Hexapoda</taxon>
        <taxon>Insecta</taxon>
        <taxon>Pterygota</taxon>
        <taxon>Neoptera</taxon>
        <taxon>Endopterygota</taxon>
        <taxon>Hymenoptera</taxon>
        <taxon>Apocrita</taxon>
        <taxon>Ichneumonoidea</taxon>
        <taxon>Braconidae</taxon>
        <taxon>Braconinae</taxon>
        <taxon>Bracon</taxon>
    </lineage>
</organism>
<evidence type="ECO:0008006" key="3">
    <source>
        <dbReference type="Google" id="ProtNLM"/>
    </source>
</evidence>
<dbReference type="InterPro" id="IPR022048">
    <property type="entry name" value="Envelope_fusion-like"/>
</dbReference>
<dbReference type="EMBL" id="CADCXW020000014">
    <property type="protein sequence ID" value="CAD1546822.1"/>
    <property type="molecule type" value="Genomic_DNA"/>
</dbReference>
<accession>A0A6V7J5Q1</accession>
<dbReference type="AlphaFoldDB" id="A0A6V7J5Q1"/>
<gene>
    <name evidence="2" type="ORF">BBRV_LOCUS42457</name>
</gene>
<evidence type="ECO:0000256" key="1">
    <source>
        <dbReference type="SAM" id="Phobius"/>
    </source>
</evidence>
<sequence>MKKFELKQLPEIMKVNSSTKIHRGVFNGVSHSYRWLHGEPDNDDPQYHLKILKMFINKQNLHDSQVLVIPTTFDMCNEITRSSECSIKNFQQLSNSNSTIMTNYYESHDSTARTTFLDSILPDYLSVAQLMSRRIDCEYKTYYLTINGVKNHRSLKDTLGYEILLRELNKYKGIYKLPLSLESSDPKDIYKYLYMPWQMIAIDTSIVLMMKLPLLEPMTYDLYNTYPLPIQRDEKTLFSYIQPNEAYFLVSSDKTKYSSLSTLSNCFEYQSKQYICTNLKPAVTAEQPICEALLMSADVSEIPEICDVTTIRAESETWKYVGNNQWIYVLQRPTSLRIICEEENHINDVNDINYYKEVVILHETGVIKLDKNCKASTSLYHLEQLEIDKNVTLYVPTPSILEDVKIHENEDYSEIQLQPVDLFNLDLNDLKLAVKKTLGTNDITPRKRRSSFKPHRSSMQIVLIVIFSILISVLLSVLWYRYKSYSREYEYLPGGEVVYCVPGSGVRDF</sequence>
<feature type="transmembrane region" description="Helical" evidence="1">
    <location>
        <begin position="459"/>
        <end position="480"/>
    </location>
</feature>
<keyword evidence="1" id="KW-0472">Membrane</keyword>
<reference evidence="2" key="1">
    <citation type="submission" date="2020-07" db="EMBL/GenBank/DDBJ databases">
        <authorList>
            <person name="Ferguson B K."/>
        </authorList>
    </citation>
    <scope>NUCLEOTIDE SEQUENCE</scope>
    <source>
        <strain evidence="2">L06</strain>
    </source>
</reference>
<dbReference type="Pfam" id="PF12259">
    <property type="entry name" value="Baculo_F"/>
    <property type="match status" value="1"/>
</dbReference>
<keyword evidence="1" id="KW-0812">Transmembrane</keyword>